<dbReference type="EMBL" id="JARKIB010000117">
    <property type="protein sequence ID" value="KAJ7737345.1"/>
    <property type="molecule type" value="Genomic_DNA"/>
</dbReference>
<dbReference type="AlphaFoldDB" id="A0AAD7I9U7"/>
<reference evidence="2" key="1">
    <citation type="submission" date="2023-03" db="EMBL/GenBank/DDBJ databases">
        <title>Massive genome expansion in bonnet fungi (Mycena s.s.) driven by repeated elements and novel gene families across ecological guilds.</title>
        <authorList>
            <consortium name="Lawrence Berkeley National Laboratory"/>
            <person name="Harder C.B."/>
            <person name="Miyauchi S."/>
            <person name="Viragh M."/>
            <person name="Kuo A."/>
            <person name="Thoen E."/>
            <person name="Andreopoulos B."/>
            <person name="Lu D."/>
            <person name="Skrede I."/>
            <person name="Drula E."/>
            <person name="Henrissat B."/>
            <person name="Morin E."/>
            <person name="Kohler A."/>
            <person name="Barry K."/>
            <person name="LaButti K."/>
            <person name="Morin E."/>
            <person name="Salamov A."/>
            <person name="Lipzen A."/>
            <person name="Mereny Z."/>
            <person name="Hegedus B."/>
            <person name="Baldrian P."/>
            <person name="Stursova M."/>
            <person name="Weitz H."/>
            <person name="Taylor A."/>
            <person name="Grigoriev I.V."/>
            <person name="Nagy L.G."/>
            <person name="Martin F."/>
            <person name="Kauserud H."/>
        </authorList>
    </citation>
    <scope>NUCLEOTIDE SEQUENCE</scope>
    <source>
        <strain evidence="2">CBHHK182m</strain>
    </source>
</reference>
<evidence type="ECO:0000256" key="1">
    <source>
        <dbReference type="SAM" id="MobiDB-lite"/>
    </source>
</evidence>
<gene>
    <name evidence="2" type="ORF">B0H16DRAFT_106512</name>
</gene>
<dbReference type="Proteomes" id="UP001215598">
    <property type="component" value="Unassembled WGS sequence"/>
</dbReference>
<proteinExistence type="predicted"/>
<comment type="caution">
    <text evidence="2">The sequence shown here is derived from an EMBL/GenBank/DDBJ whole genome shotgun (WGS) entry which is preliminary data.</text>
</comment>
<feature type="region of interest" description="Disordered" evidence="1">
    <location>
        <begin position="79"/>
        <end position="103"/>
    </location>
</feature>
<accession>A0AAD7I9U7</accession>
<keyword evidence="3" id="KW-1185">Reference proteome</keyword>
<evidence type="ECO:0000313" key="3">
    <source>
        <dbReference type="Proteomes" id="UP001215598"/>
    </source>
</evidence>
<feature type="compositionally biased region" description="Basic and acidic residues" evidence="1">
    <location>
        <begin position="88"/>
        <end position="103"/>
    </location>
</feature>
<evidence type="ECO:0000313" key="2">
    <source>
        <dbReference type="EMBL" id="KAJ7737345.1"/>
    </source>
</evidence>
<name>A0AAD7I9U7_9AGAR</name>
<protein>
    <submittedName>
        <fullName evidence="2">Uncharacterized protein</fullName>
    </submittedName>
</protein>
<organism evidence="2 3">
    <name type="scientific">Mycena metata</name>
    <dbReference type="NCBI Taxonomy" id="1033252"/>
    <lineage>
        <taxon>Eukaryota</taxon>
        <taxon>Fungi</taxon>
        <taxon>Dikarya</taxon>
        <taxon>Basidiomycota</taxon>
        <taxon>Agaricomycotina</taxon>
        <taxon>Agaricomycetes</taxon>
        <taxon>Agaricomycetidae</taxon>
        <taxon>Agaricales</taxon>
        <taxon>Marasmiineae</taxon>
        <taxon>Mycenaceae</taxon>
        <taxon>Mycena</taxon>
    </lineage>
</organism>
<sequence>MFPKLSPIDLNTAIHPKDLTVLWNRILPHKRHSAASTLLVDGLARGGAQQPHNLLLLPEYAKPLRRLDLDRFHQLTDTNVSKSQSAAAKDHTRERLRRDANPKTRSTRYELRLAERGVYDDALIAFLGILEYLRPARNVAAWIRGGGLFGVPNSEDAAQYNTTAAPWFHDRAVFEMWLERGRAIADRLQIALEPGVVNELQWKPQRPIRDSLRVRAVAGLKATPSKGFENTLGFQVGSP</sequence>